<protein>
    <submittedName>
        <fullName evidence="4">DgyrCDS3741</fullName>
    </submittedName>
</protein>
<dbReference type="Gene3D" id="1.10.10.10">
    <property type="entry name" value="Winged helix-like DNA-binding domain superfamily/Winged helix DNA-binding domain"/>
    <property type="match status" value="1"/>
</dbReference>
<dbReference type="PROSITE" id="PS50039">
    <property type="entry name" value="FORK_HEAD_3"/>
    <property type="match status" value="1"/>
</dbReference>
<accession>A0A7I8VET6</accession>
<keyword evidence="2" id="KW-0539">Nucleus</keyword>
<dbReference type="SUPFAM" id="SSF46785">
    <property type="entry name" value="Winged helix' DNA-binding domain"/>
    <property type="match status" value="1"/>
</dbReference>
<proteinExistence type="predicted"/>
<evidence type="ECO:0000313" key="5">
    <source>
        <dbReference type="Proteomes" id="UP000549394"/>
    </source>
</evidence>
<dbReference type="Proteomes" id="UP000549394">
    <property type="component" value="Unassembled WGS sequence"/>
</dbReference>
<evidence type="ECO:0000256" key="2">
    <source>
        <dbReference type="PROSITE-ProRule" id="PRU00089"/>
    </source>
</evidence>
<dbReference type="PANTHER" id="PTHR11829:SF142">
    <property type="entry name" value="FORK-HEAD DOMAIN-CONTAINING PROTEIN"/>
    <property type="match status" value="1"/>
</dbReference>
<name>A0A7I8VET6_9ANNE</name>
<evidence type="ECO:0000259" key="3">
    <source>
        <dbReference type="PROSITE" id="PS50039"/>
    </source>
</evidence>
<feature type="DNA-binding region" description="Fork-head" evidence="2">
    <location>
        <begin position="85"/>
        <end position="177"/>
    </location>
</feature>
<comment type="caution">
    <text evidence="4">The sequence shown here is derived from an EMBL/GenBank/DDBJ whole genome shotgun (WGS) entry which is preliminary data.</text>
</comment>
<feature type="domain" description="Fork-head" evidence="3">
    <location>
        <begin position="85"/>
        <end position="177"/>
    </location>
</feature>
<dbReference type="PRINTS" id="PR00053">
    <property type="entry name" value="FORKHEAD"/>
</dbReference>
<dbReference type="EMBL" id="CAJFCJ010000005">
    <property type="protein sequence ID" value="CAD5114697.1"/>
    <property type="molecule type" value="Genomic_DNA"/>
</dbReference>
<dbReference type="Pfam" id="PF00250">
    <property type="entry name" value="Forkhead"/>
    <property type="match status" value="1"/>
</dbReference>
<dbReference type="InterPro" id="IPR050211">
    <property type="entry name" value="FOX_domain-containing"/>
</dbReference>
<keyword evidence="5" id="KW-1185">Reference proteome</keyword>
<sequence length="314" mass="35258">MDNSGLLQNSLEIKEYLRDIDAGSNKDEWKDLIGLCDNDDTGYSSPSTDILSAAIKKSGITKPKKTGKCVTKRYTRSSSFSDSNRPDMSYKEMVAKILLKSEKGQLSLKEITEQVAKDYEYYAKSKSNWPSSIRHTLSVADCFVKAGRAKGGRGFMWKIAEPYVKFFKEGDFDMKNISLSILPISTSTPKNEITNNAIKREESQHHQPIQSPNFLQNVASPQSDYFQPPSVASYTSDVPEIIESFDSLIPPIESDLSTSSNDGLSLYNNLQNHYQDQSNQPQSYTYSALMSAVDNYSLDNTSGVYHDCMYQIQQ</sequence>
<dbReference type="AlphaFoldDB" id="A0A7I8VET6"/>
<dbReference type="GO" id="GO:0030154">
    <property type="term" value="P:cell differentiation"/>
    <property type="evidence" value="ECO:0007669"/>
    <property type="project" value="TreeGrafter"/>
</dbReference>
<dbReference type="OrthoDB" id="5402974at2759"/>
<organism evidence="4 5">
    <name type="scientific">Dimorphilus gyrociliatus</name>
    <dbReference type="NCBI Taxonomy" id="2664684"/>
    <lineage>
        <taxon>Eukaryota</taxon>
        <taxon>Metazoa</taxon>
        <taxon>Spiralia</taxon>
        <taxon>Lophotrochozoa</taxon>
        <taxon>Annelida</taxon>
        <taxon>Polychaeta</taxon>
        <taxon>Polychaeta incertae sedis</taxon>
        <taxon>Dinophilidae</taxon>
        <taxon>Dimorphilus</taxon>
    </lineage>
</organism>
<dbReference type="GO" id="GO:0009653">
    <property type="term" value="P:anatomical structure morphogenesis"/>
    <property type="evidence" value="ECO:0007669"/>
    <property type="project" value="TreeGrafter"/>
</dbReference>
<dbReference type="GO" id="GO:0000978">
    <property type="term" value="F:RNA polymerase II cis-regulatory region sequence-specific DNA binding"/>
    <property type="evidence" value="ECO:0007669"/>
    <property type="project" value="TreeGrafter"/>
</dbReference>
<dbReference type="InterPro" id="IPR036390">
    <property type="entry name" value="WH_DNA-bd_sf"/>
</dbReference>
<evidence type="ECO:0000313" key="4">
    <source>
        <dbReference type="EMBL" id="CAD5114697.1"/>
    </source>
</evidence>
<dbReference type="GO" id="GO:0000981">
    <property type="term" value="F:DNA-binding transcription factor activity, RNA polymerase II-specific"/>
    <property type="evidence" value="ECO:0007669"/>
    <property type="project" value="TreeGrafter"/>
</dbReference>
<dbReference type="SMART" id="SM00339">
    <property type="entry name" value="FH"/>
    <property type="match status" value="1"/>
</dbReference>
<keyword evidence="1 2" id="KW-0238">DNA-binding</keyword>
<evidence type="ECO:0000256" key="1">
    <source>
        <dbReference type="ARBA" id="ARBA00023125"/>
    </source>
</evidence>
<dbReference type="GO" id="GO:0005634">
    <property type="term" value="C:nucleus"/>
    <property type="evidence" value="ECO:0007669"/>
    <property type="project" value="UniProtKB-SubCell"/>
</dbReference>
<comment type="subcellular location">
    <subcellularLocation>
        <location evidence="2">Nucleus</location>
    </subcellularLocation>
</comment>
<dbReference type="PANTHER" id="PTHR11829">
    <property type="entry name" value="FORKHEAD BOX PROTEIN"/>
    <property type="match status" value="1"/>
</dbReference>
<gene>
    <name evidence="4" type="ORF">DGYR_LOCUS3522</name>
</gene>
<dbReference type="InterPro" id="IPR036388">
    <property type="entry name" value="WH-like_DNA-bd_sf"/>
</dbReference>
<dbReference type="InterPro" id="IPR001766">
    <property type="entry name" value="Fork_head_dom"/>
</dbReference>
<reference evidence="4 5" key="1">
    <citation type="submission" date="2020-08" db="EMBL/GenBank/DDBJ databases">
        <authorList>
            <person name="Hejnol A."/>
        </authorList>
    </citation>
    <scope>NUCLEOTIDE SEQUENCE [LARGE SCALE GENOMIC DNA]</scope>
</reference>